<reference evidence="3" key="1">
    <citation type="journal article" date="2020" name="Stud. Mycol.">
        <title>101 Dothideomycetes genomes: a test case for predicting lifestyles and emergence of pathogens.</title>
        <authorList>
            <person name="Haridas S."/>
            <person name="Albert R."/>
            <person name="Binder M."/>
            <person name="Bloem J."/>
            <person name="Labutti K."/>
            <person name="Salamov A."/>
            <person name="Andreopoulos B."/>
            <person name="Baker S."/>
            <person name="Barry K."/>
            <person name="Bills G."/>
            <person name="Bluhm B."/>
            <person name="Cannon C."/>
            <person name="Castanera R."/>
            <person name="Culley D."/>
            <person name="Daum C."/>
            <person name="Ezra D."/>
            <person name="Gonzalez J."/>
            <person name="Henrissat B."/>
            <person name="Kuo A."/>
            <person name="Liang C."/>
            <person name="Lipzen A."/>
            <person name="Lutzoni F."/>
            <person name="Magnuson J."/>
            <person name="Mondo S."/>
            <person name="Nolan M."/>
            <person name="Ohm R."/>
            <person name="Pangilinan J."/>
            <person name="Park H.-J."/>
            <person name="Ramirez L."/>
            <person name="Alfaro M."/>
            <person name="Sun H."/>
            <person name="Tritt A."/>
            <person name="Yoshinaga Y."/>
            <person name="Zwiers L.-H."/>
            <person name="Turgeon B."/>
            <person name="Goodwin S."/>
            <person name="Spatafora J."/>
            <person name="Crous P."/>
            <person name="Grigoriev I."/>
        </authorList>
    </citation>
    <scope>NUCLEOTIDE SEQUENCE</scope>
    <source>
        <strain evidence="3">CBS 207.26</strain>
    </source>
</reference>
<feature type="region of interest" description="Disordered" evidence="1">
    <location>
        <begin position="135"/>
        <end position="159"/>
    </location>
</feature>
<feature type="region of interest" description="Disordered" evidence="1">
    <location>
        <begin position="360"/>
        <end position="490"/>
    </location>
</feature>
<feature type="region of interest" description="Disordered" evidence="1">
    <location>
        <begin position="778"/>
        <end position="821"/>
    </location>
</feature>
<evidence type="ECO:0000256" key="1">
    <source>
        <dbReference type="SAM" id="MobiDB-lite"/>
    </source>
</evidence>
<keyword evidence="4" id="KW-1185">Reference proteome</keyword>
<feature type="region of interest" description="Disordered" evidence="1">
    <location>
        <begin position="176"/>
        <end position="201"/>
    </location>
</feature>
<feature type="compositionally biased region" description="Polar residues" evidence="1">
    <location>
        <begin position="672"/>
        <end position="682"/>
    </location>
</feature>
<keyword evidence="2" id="KW-0472">Membrane</keyword>
<organism evidence="3 4">
    <name type="scientific">Zopfia rhizophila CBS 207.26</name>
    <dbReference type="NCBI Taxonomy" id="1314779"/>
    <lineage>
        <taxon>Eukaryota</taxon>
        <taxon>Fungi</taxon>
        <taxon>Dikarya</taxon>
        <taxon>Ascomycota</taxon>
        <taxon>Pezizomycotina</taxon>
        <taxon>Dothideomycetes</taxon>
        <taxon>Dothideomycetes incertae sedis</taxon>
        <taxon>Zopfiaceae</taxon>
        <taxon>Zopfia</taxon>
    </lineage>
</organism>
<feature type="compositionally biased region" description="Polar residues" evidence="1">
    <location>
        <begin position="594"/>
        <end position="604"/>
    </location>
</feature>
<feature type="region of interest" description="Disordered" evidence="1">
    <location>
        <begin position="654"/>
        <end position="765"/>
    </location>
</feature>
<feature type="compositionally biased region" description="Polar residues" evidence="1">
    <location>
        <begin position="407"/>
        <end position="424"/>
    </location>
</feature>
<dbReference type="EMBL" id="ML994761">
    <property type="protein sequence ID" value="KAF2174913.1"/>
    <property type="molecule type" value="Genomic_DNA"/>
</dbReference>
<feature type="transmembrane region" description="Helical" evidence="2">
    <location>
        <begin position="907"/>
        <end position="927"/>
    </location>
</feature>
<gene>
    <name evidence="3" type="ORF">K469DRAFT_704035</name>
</gene>
<feature type="region of interest" description="Disordered" evidence="1">
    <location>
        <begin position="1"/>
        <end position="109"/>
    </location>
</feature>
<feature type="transmembrane region" description="Helical" evidence="2">
    <location>
        <begin position="950"/>
        <end position="972"/>
    </location>
</feature>
<feature type="compositionally biased region" description="Polar residues" evidence="1">
    <location>
        <begin position="360"/>
        <end position="383"/>
    </location>
</feature>
<sequence>MRKQPEEQQELQELPPSPLEQVTHNLDGNYPRPLNETYRTAPRASFVPVDSSPLAKRTADPHLSNSSSGYPHSSGHRYSSFPLTSLLPEGPSPEVGRGAEPRISLSEGDITTGGYYDHIANYARSSVYTNTDLERSGYPPSLSSKRKSNPFGPITPVTEDFPSEIGRKSIYSFADSSGVSSRRSSRPLTQELLRSPKLKENQKTDTISGFINQYSGREGTESPLASSILEGPNQAQHPPLAFGFSQLDFGLQRGSGQVGSSSQRSSFSAVVSPIRAGHARKPAITRGPGPPPQTPPPLAPAFEYEEDSQTFQRLGPSEMFSGGSSYEDTRQLLHLSQPLAAEIVSQPMGANVPAILQTIPEPSSSHSQTAAPKTLEPSSSYSQPEAPKGLEPSSSYSQPDGRKHLEASSSYSRSAGQTSPQTPQEALDQAEQIFGEAETVKEKDGIPSMWARRHSGNFLPRNKRTSAVSSTGNDSITDIDDNDAEDDRGDWETIDKTSRLGRLSMEDSVANYSSTEGSRATLELVEDVSLPVLGGDYTIGPLSTVEQPVERESSFYRHPSPLVQHAHPFTSSPPDLRTRISVRSAPEESPVLPYTSSPPISSTAPLLRDSSRNSYAPNPYHYTQWRPGFYDMSDNEQELLNSGPNEEILYEERREVSEMSQPSLPHSDRVEPSSSTPSVQRENTFEKLTVLGPKRNLTGTPQGTGMHEVGSSLADSSSPGALFGFTPSGRQTGFYASSPSRTSSVTRIRTSSLSVPSSSPHERNPSACALFSAAHSMNNQPTISSPLAGTDTKPISDDRRRRHSTKSPTSPCKRSIGHGRAAVPGQTKLREMILAPDAQTISSGHSTYFSHFIGDRPSTSHTESPLRAQQSEISFRNNLASEHSPHLLCPEVALDQAFIDQQLHKSWIIFGFFCVLPPLLILYRFGVADAIIEMWTKGETTKCSGKVKKVAFWTGIASTMTISAAITIPILVTHAAGAL</sequence>
<accession>A0A6A6D734</accession>
<name>A0A6A6D734_9PEZI</name>
<dbReference type="Proteomes" id="UP000800200">
    <property type="component" value="Unassembled WGS sequence"/>
</dbReference>
<keyword evidence="2" id="KW-0812">Transmembrane</keyword>
<dbReference type="AlphaFoldDB" id="A0A6A6D734"/>
<evidence type="ECO:0000256" key="2">
    <source>
        <dbReference type="SAM" id="Phobius"/>
    </source>
</evidence>
<feature type="compositionally biased region" description="Polar residues" evidence="1">
    <location>
        <begin position="778"/>
        <end position="787"/>
    </location>
</feature>
<feature type="compositionally biased region" description="Low complexity" evidence="1">
    <location>
        <begin position="737"/>
        <end position="759"/>
    </location>
</feature>
<dbReference type="OrthoDB" id="5353066at2759"/>
<feature type="compositionally biased region" description="Acidic residues" evidence="1">
    <location>
        <begin position="477"/>
        <end position="489"/>
    </location>
</feature>
<proteinExistence type="predicted"/>
<feature type="region of interest" description="Disordered" evidence="1">
    <location>
        <begin position="280"/>
        <end position="325"/>
    </location>
</feature>
<evidence type="ECO:0000313" key="3">
    <source>
        <dbReference type="EMBL" id="KAF2174913.1"/>
    </source>
</evidence>
<evidence type="ECO:0000313" key="4">
    <source>
        <dbReference type="Proteomes" id="UP000800200"/>
    </source>
</evidence>
<feature type="region of interest" description="Disordered" evidence="1">
    <location>
        <begin position="583"/>
        <end position="615"/>
    </location>
</feature>
<feature type="compositionally biased region" description="Low complexity" evidence="1">
    <location>
        <begin position="64"/>
        <end position="80"/>
    </location>
</feature>
<feature type="compositionally biased region" description="Pro residues" evidence="1">
    <location>
        <begin position="288"/>
        <end position="299"/>
    </location>
</feature>
<keyword evidence="2" id="KW-1133">Transmembrane helix</keyword>
<protein>
    <submittedName>
        <fullName evidence="3">Uncharacterized protein</fullName>
    </submittedName>
</protein>